<reference evidence="8 10" key="1">
    <citation type="submission" date="2020-01" db="EMBL/GenBank/DDBJ databases">
        <authorList>
            <consortium name="DOE Joint Genome Institute"/>
            <person name="Haridas S."/>
            <person name="Albert R."/>
            <person name="Binder M."/>
            <person name="Bloem J."/>
            <person name="Labutti K."/>
            <person name="Salamov A."/>
            <person name="Andreopoulos B."/>
            <person name="Baker S.E."/>
            <person name="Barry K."/>
            <person name="Bills G."/>
            <person name="Bluhm B.H."/>
            <person name="Cannon C."/>
            <person name="Castanera R."/>
            <person name="Culley D.E."/>
            <person name="Daum C."/>
            <person name="Ezra D."/>
            <person name="Gonzalez J.B."/>
            <person name="Henrissat B."/>
            <person name="Kuo A."/>
            <person name="Liang C."/>
            <person name="Lipzen A."/>
            <person name="Lutzoni F."/>
            <person name="Magnuson J."/>
            <person name="Mondo S."/>
            <person name="Nolan M."/>
            <person name="Ohm R."/>
            <person name="Pangilinan J."/>
            <person name="Park H.-J."/>
            <person name="Ramirez L."/>
            <person name="Alfaro M."/>
            <person name="Sun H."/>
            <person name="Tritt A."/>
            <person name="Yoshinaga Y."/>
            <person name="Zwiers L.-H."/>
            <person name="Turgeon B.G."/>
            <person name="Goodwin S.B."/>
            <person name="Spatafora J.W."/>
            <person name="Crous P.W."/>
            <person name="Grigoriev I.V."/>
        </authorList>
    </citation>
    <scope>NUCLEOTIDE SEQUENCE</scope>
    <source>
        <strain evidence="8 10">CBS 781.70</strain>
    </source>
</reference>
<dbReference type="InterPro" id="IPR002938">
    <property type="entry name" value="FAD-bd"/>
</dbReference>
<dbReference type="OrthoDB" id="16820at2759"/>
<evidence type="ECO:0000313" key="9">
    <source>
        <dbReference type="Proteomes" id="UP000504638"/>
    </source>
</evidence>
<dbReference type="InterPro" id="IPR050493">
    <property type="entry name" value="FAD-dep_Monooxygenase_BioMet"/>
</dbReference>
<keyword evidence="2" id="KW-0285">Flavoprotein</keyword>
<evidence type="ECO:0000256" key="1">
    <source>
        <dbReference type="ARBA" id="ARBA00007992"/>
    </source>
</evidence>
<keyword evidence="3" id="KW-0274">FAD</keyword>
<feature type="domain" description="FAD-binding" evidence="7">
    <location>
        <begin position="5"/>
        <end position="181"/>
    </location>
</feature>
<keyword evidence="5" id="KW-0503">Monooxygenase</keyword>
<dbReference type="GO" id="GO:0071949">
    <property type="term" value="F:FAD binding"/>
    <property type="evidence" value="ECO:0007669"/>
    <property type="project" value="InterPro"/>
</dbReference>
<dbReference type="AlphaFoldDB" id="A0A6G1FY57"/>
<reference evidence="10" key="2">
    <citation type="submission" date="2020-04" db="EMBL/GenBank/DDBJ databases">
        <authorList>
            <consortium name="NCBI Genome Project"/>
        </authorList>
    </citation>
    <scope>NUCLEOTIDE SEQUENCE</scope>
    <source>
        <strain evidence="10">CBS 781.70</strain>
    </source>
</reference>
<comment type="similarity">
    <text evidence="1">Belongs to the paxM FAD-dependent monooxygenase family.</text>
</comment>
<organism evidence="8">
    <name type="scientific">Eremomyces bilateralis CBS 781.70</name>
    <dbReference type="NCBI Taxonomy" id="1392243"/>
    <lineage>
        <taxon>Eukaryota</taxon>
        <taxon>Fungi</taxon>
        <taxon>Dikarya</taxon>
        <taxon>Ascomycota</taxon>
        <taxon>Pezizomycotina</taxon>
        <taxon>Dothideomycetes</taxon>
        <taxon>Dothideomycetes incertae sedis</taxon>
        <taxon>Eremomycetales</taxon>
        <taxon>Eremomycetaceae</taxon>
        <taxon>Eremomyces</taxon>
    </lineage>
</organism>
<dbReference type="Pfam" id="PF01494">
    <property type="entry name" value="FAD_binding_3"/>
    <property type="match status" value="2"/>
</dbReference>
<protein>
    <submittedName>
        <fullName evidence="8 10">FAD/NAD(P)-binding domain-containing protein</fullName>
    </submittedName>
</protein>
<reference evidence="10" key="3">
    <citation type="submission" date="2025-04" db="UniProtKB">
        <authorList>
            <consortium name="RefSeq"/>
        </authorList>
    </citation>
    <scope>IDENTIFICATION</scope>
    <source>
        <strain evidence="10">CBS 781.70</strain>
    </source>
</reference>
<sequence length="430" mass="48162">MAKRADVVIVGAGIGGLAAAVALLTESQLSQTPYNITVLESASEICEIGAGIQVTPNFTRLLDQWGLADEIARTGWKPGQVKQVRWQNGAELTKFPLNRDDRMKNQFGYYYFHIHRADLHGALMRRAEQLGTKMYTKSNVVKYIPRTENSKDTVETVDGRKFEADLVIAADGAKSMFIKEVLGTDTPAEPTGDCAYRGMMRRECVQDPAFEGLELENGSVVWLGHGAHIVGYLIRGGEFYNLVVLMPEGDDIQEESWTLKGEPKKLKDFFETWDPRLRKLLEMVDTTYMWSLRDRPALEKWVHPTGNLVLIGDAAHPMLPYVGQGAASAAEDAAALAECLNAVGERHSLRDVLDAFQKLRIPRAFSMREAGRRNRQYFHFPDGQEQRERDQALAKESETSSTPNQLNDDKVLQGMYGYDVIKEAKALFEG</sequence>
<feature type="region of interest" description="Disordered" evidence="6">
    <location>
        <begin position="379"/>
        <end position="409"/>
    </location>
</feature>
<keyword evidence="4" id="KW-0560">Oxidoreductase</keyword>
<feature type="compositionally biased region" description="Basic and acidic residues" evidence="6">
    <location>
        <begin position="382"/>
        <end position="398"/>
    </location>
</feature>
<dbReference type="RefSeq" id="XP_033532150.1">
    <property type="nucleotide sequence ID" value="XM_033679965.1"/>
</dbReference>
<gene>
    <name evidence="8 10" type="ORF">P152DRAFT_460655</name>
</gene>
<dbReference type="Gene3D" id="3.50.50.60">
    <property type="entry name" value="FAD/NAD(P)-binding domain"/>
    <property type="match status" value="1"/>
</dbReference>
<dbReference type="GeneID" id="54420535"/>
<dbReference type="InterPro" id="IPR036188">
    <property type="entry name" value="FAD/NAD-bd_sf"/>
</dbReference>
<dbReference type="PRINTS" id="PR00420">
    <property type="entry name" value="RNGMNOXGNASE"/>
</dbReference>
<evidence type="ECO:0000256" key="5">
    <source>
        <dbReference type="ARBA" id="ARBA00023033"/>
    </source>
</evidence>
<keyword evidence="9" id="KW-1185">Reference proteome</keyword>
<dbReference type="Proteomes" id="UP000504638">
    <property type="component" value="Unplaced"/>
</dbReference>
<evidence type="ECO:0000313" key="10">
    <source>
        <dbReference type="RefSeq" id="XP_033532150.1"/>
    </source>
</evidence>
<dbReference type="PANTHER" id="PTHR13789:SF147">
    <property type="entry name" value="PUTATIVE (AFU_ORTHOLOGUE AFUA_2G01950)-RELATED"/>
    <property type="match status" value="1"/>
</dbReference>
<dbReference type="GO" id="GO:0004497">
    <property type="term" value="F:monooxygenase activity"/>
    <property type="evidence" value="ECO:0007669"/>
    <property type="project" value="UniProtKB-KW"/>
</dbReference>
<dbReference type="PANTHER" id="PTHR13789">
    <property type="entry name" value="MONOOXYGENASE"/>
    <property type="match status" value="1"/>
</dbReference>
<name>A0A6G1FY57_9PEZI</name>
<evidence type="ECO:0000256" key="3">
    <source>
        <dbReference type="ARBA" id="ARBA00022827"/>
    </source>
</evidence>
<evidence type="ECO:0000256" key="6">
    <source>
        <dbReference type="SAM" id="MobiDB-lite"/>
    </source>
</evidence>
<proteinExistence type="inferred from homology"/>
<evidence type="ECO:0000256" key="4">
    <source>
        <dbReference type="ARBA" id="ARBA00023002"/>
    </source>
</evidence>
<accession>A0A6G1FY57</accession>
<evidence type="ECO:0000256" key="2">
    <source>
        <dbReference type="ARBA" id="ARBA00022630"/>
    </source>
</evidence>
<dbReference type="EMBL" id="ML975166">
    <property type="protein sequence ID" value="KAF1810519.1"/>
    <property type="molecule type" value="Genomic_DNA"/>
</dbReference>
<dbReference type="SUPFAM" id="SSF54373">
    <property type="entry name" value="FAD-linked reductases, C-terminal domain"/>
    <property type="match status" value="1"/>
</dbReference>
<evidence type="ECO:0000259" key="7">
    <source>
        <dbReference type="Pfam" id="PF01494"/>
    </source>
</evidence>
<feature type="domain" description="FAD-binding" evidence="7">
    <location>
        <begin position="305"/>
        <end position="365"/>
    </location>
</feature>
<evidence type="ECO:0000313" key="8">
    <source>
        <dbReference type="EMBL" id="KAF1810519.1"/>
    </source>
</evidence>
<dbReference type="SUPFAM" id="SSF51905">
    <property type="entry name" value="FAD/NAD(P)-binding domain"/>
    <property type="match status" value="1"/>
</dbReference>